<accession>A0ABX0P598</accession>
<keyword evidence="2" id="KW-1185">Reference proteome</keyword>
<evidence type="ECO:0000313" key="2">
    <source>
        <dbReference type="Proteomes" id="UP000609726"/>
    </source>
</evidence>
<sequence length="88" mass="9925">MLKGFEGIQQAFHDGELSDWFVAGWLVKKIALEGSQEDFDALPPFWRADLIAKLAEVEADDEGWMTIGNNCEDLMPYVAIVKTKVCFD</sequence>
<dbReference type="Proteomes" id="UP000609726">
    <property type="component" value="Unassembled WGS sequence"/>
</dbReference>
<gene>
    <name evidence="1" type="ORF">F2P45_33785</name>
</gene>
<reference evidence="1 2" key="1">
    <citation type="submission" date="2019-10" db="EMBL/GenBank/DDBJ databases">
        <title>Taxonomy of Antarctic Massilia spp.: description of Massilia rubra sp. nov., Massilia aquatica sp. nov., Massilia mucilaginosa sp. nov., Massilia frigida sp. nov. isolated from streams, lakes and regoliths.</title>
        <authorList>
            <person name="Holochova P."/>
            <person name="Sedlacek I."/>
            <person name="Kralova S."/>
            <person name="Maslanova I."/>
            <person name="Busse H.-J."/>
            <person name="Stankova E."/>
            <person name="Vrbovska V."/>
            <person name="Kovarovic V."/>
            <person name="Bartak M."/>
            <person name="Svec P."/>
            <person name="Pantucek R."/>
        </authorList>
    </citation>
    <scope>NUCLEOTIDE SEQUENCE [LARGE SCALE GENOMIC DNA]</scope>
    <source>
        <strain evidence="1 2">CCM 8733</strain>
    </source>
</reference>
<name>A0ABX0P598_9BURK</name>
<evidence type="ECO:0000313" key="1">
    <source>
        <dbReference type="EMBL" id="NHZ93930.1"/>
    </source>
</evidence>
<comment type="caution">
    <text evidence="1">The sequence shown here is derived from an EMBL/GenBank/DDBJ whole genome shotgun (WGS) entry which is preliminary data.</text>
</comment>
<dbReference type="EMBL" id="WHJH01000121">
    <property type="protein sequence ID" value="NHZ93930.1"/>
    <property type="molecule type" value="Genomic_DNA"/>
</dbReference>
<dbReference type="RefSeq" id="WP_166882609.1">
    <property type="nucleotide sequence ID" value="NZ_WHJH01000121.1"/>
</dbReference>
<proteinExistence type="predicted"/>
<protein>
    <submittedName>
        <fullName evidence="1">Uncharacterized protein</fullName>
    </submittedName>
</protein>
<organism evidence="1 2">
    <name type="scientific">Massilia mucilaginosa</name>
    <dbReference type="NCBI Taxonomy" id="2609282"/>
    <lineage>
        <taxon>Bacteria</taxon>
        <taxon>Pseudomonadati</taxon>
        <taxon>Pseudomonadota</taxon>
        <taxon>Betaproteobacteria</taxon>
        <taxon>Burkholderiales</taxon>
        <taxon>Oxalobacteraceae</taxon>
        <taxon>Telluria group</taxon>
        <taxon>Massilia</taxon>
    </lineage>
</organism>